<feature type="region of interest" description="Disordered" evidence="3">
    <location>
        <begin position="159"/>
        <end position="180"/>
    </location>
</feature>
<dbReference type="Gene3D" id="2.60.40.1220">
    <property type="match status" value="1"/>
</dbReference>
<dbReference type="Proteomes" id="UP000199065">
    <property type="component" value="Unassembled WGS sequence"/>
</dbReference>
<organism evidence="6 7">
    <name type="scientific">Corynebacterium spheniscorum</name>
    <dbReference type="NCBI Taxonomy" id="185761"/>
    <lineage>
        <taxon>Bacteria</taxon>
        <taxon>Bacillati</taxon>
        <taxon>Actinomycetota</taxon>
        <taxon>Actinomycetes</taxon>
        <taxon>Mycobacteriales</taxon>
        <taxon>Corynebacteriaceae</taxon>
        <taxon>Corynebacterium</taxon>
    </lineage>
</organism>
<keyword evidence="7" id="KW-1185">Reference proteome</keyword>
<dbReference type="InterPro" id="IPR007348">
    <property type="entry name" value="CopC_dom"/>
</dbReference>
<evidence type="ECO:0000313" key="6">
    <source>
        <dbReference type="EMBL" id="SFG68698.1"/>
    </source>
</evidence>
<evidence type="ECO:0000256" key="3">
    <source>
        <dbReference type="SAM" id="MobiDB-lite"/>
    </source>
</evidence>
<keyword evidence="4" id="KW-1133">Transmembrane helix</keyword>
<keyword evidence="2" id="KW-0186">Copper</keyword>
<protein>
    <recommendedName>
        <fullName evidence="5">CopC domain-containing protein</fullName>
    </recommendedName>
</protein>
<dbReference type="STRING" id="185761.SAMN05660282_01622"/>
<evidence type="ECO:0000256" key="2">
    <source>
        <dbReference type="ARBA" id="ARBA00023008"/>
    </source>
</evidence>
<evidence type="ECO:0000259" key="5">
    <source>
        <dbReference type="Pfam" id="PF04234"/>
    </source>
</evidence>
<dbReference type="GO" id="GO:0042597">
    <property type="term" value="C:periplasmic space"/>
    <property type="evidence" value="ECO:0007669"/>
    <property type="project" value="InterPro"/>
</dbReference>
<evidence type="ECO:0000313" key="7">
    <source>
        <dbReference type="Proteomes" id="UP000199065"/>
    </source>
</evidence>
<dbReference type="GO" id="GO:0046688">
    <property type="term" value="P:response to copper ion"/>
    <property type="evidence" value="ECO:0007669"/>
    <property type="project" value="InterPro"/>
</dbReference>
<dbReference type="GO" id="GO:0005507">
    <property type="term" value="F:copper ion binding"/>
    <property type="evidence" value="ECO:0007669"/>
    <property type="project" value="InterPro"/>
</dbReference>
<proteinExistence type="predicted"/>
<name>A0A1I2TUZ0_9CORY</name>
<sequence length="226" mass="22879">MLADTHATSTRTIARGISRHLVGLGAAICAAASGVIVVAPIVTPCAVGPHAIAHDVVLEAIPEMDSTVDEFPRHIQLTFSGVPKPSYNTVAISRSDTQEVLFSGQPTLDGRLVSIDIPDDLDPGPGDYTIGFQITSSDGHATRGMTKFSVAGDAASRTAVAPSSSSDAADSASDARASSSGDLAAEAAGESSGISMPMVLLLGAIALLAIGVGVVMAMKKRHESGS</sequence>
<evidence type="ECO:0000256" key="1">
    <source>
        <dbReference type="ARBA" id="ARBA00022729"/>
    </source>
</evidence>
<keyword evidence="4" id="KW-0812">Transmembrane</keyword>
<feature type="domain" description="CopC" evidence="5">
    <location>
        <begin position="54"/>
        <end position="150"/>
    </location>
</feature>
<feature type="transmembrane region" description="Helical" evidence="4">
    <location>
        <begin position="21"/>
        <end position="42"/>
    </location>
</feature>
<evidence type="ECO:0000256" key="4">
    <source>
        <dbReference type="SAM" id="Phobius"/>
    </source>
</evidence>
<gene>
    <name evidence="6" type="ORF">SAMN05660282_01622</name>
</gene>
<keyword evidence="4" id="KW-0472">Membrane</keyword>
<dbReference type="Pfam" id="PF04234">
    <property type="entry name" value="CopC"/>
    <property type="match status" value="1"/>
</dbReference>
<dbReference type="OrthoDB" id="5242236at2"/>
<dbReference type="InterPro" id="IPR014756">
    <property type="entry name" value="Ig_E-set"/>
</dbReference>
<dbReference type="EMBL" id="FOPJ01000010">
    <property type="protein sequence ID" value="SFG68698.1"/>
    <property type="molecule type" value="Genomic_DNA"/>
</dbReference>
<dbReference type="InterPro" id="IPR014755">
    <property type="entry name" value="Cu-Rt/internalin_Ig-like"/>
</dbReference>
<reference evidence="6 7" key="1">
    <citation type="submission" date="2016-10" db="EMBL/GenBank/DDBJ databases">
        <authorList>
            <person name="de Groot N.N."/>
        </authorList>
    </citation>
    <scope>NUCLEOTIDE SEQUENCE [LARGE SCALE GENOMIC DNA]</scope>
    <source>
        <strain>J11</strain>
        <strain evidence="7">PG 39</strain>
    </source>
</reference>
<dbReference type="AlphaFoldDB" id="A0A1I2TUZ0"/>
<dbReference type="SUPFAM" id="SSF81296">
    <property type="entry name" value="E set domains"/>
    <property type="match status" value="1"/>
</dbReference>
<accession>A0A1I2TUZ0</accession>
<keyword evidence="1" id="KW-0732">Signal</keyword>
<feature type="transmembrane region" description="Helical" evidence="4">
    <location>
        <begin position="198"/>
        <end position="218"/>
    </location>
</feature>